<dbReference type="EMBL" id="QFPX01000005">
    <property type="protein sequence ID" value="PZQ55851.1"/>
    <property type="molecule type" value="Genomic_DNA"/>
</dbReference>
<keyword evidence="2" id="KW-0223">Dioxygenase</keyword>
<reference evidence="5 6" key="1">
    <citation type="submission" date="2017-08" db="EMBL/GenBank/DDBJ databases">
        <title>Infants hospitalized years apart are colonized by the same room-sourced microbial strains.</title>
        <authorList>
            <person name="Brooks B."/>
            <person name="Olm M.R."/>
            <person name="Firek B.A."/>
            <person name="Baker R."/>
            <person name="Thomas B.C."/>
            <person name="Morowitz M.J."/>
            <person name="Banfield J.F."/>
        </authorList>
    </citation>
    <scope>NUCLEOTIDE SEQUENCE [LARGE SCALE GENOMIC DNA]</scope>
    <source>
        <strain evidence="5">S2_005_002_R2_33</strain>
    </source>
</reference>
<dbReference type="GO" id="GO:0051213">
    <property type="term" value="F:dioxygenase activity"/>
    <property type="evidence" value="ECO:0007669"/>
    <property type="project" value="UniProtKB-KW"/>
</dbReference>
<comment type="similarity">
    <text evidence="1">Belongs to the aspartyl/asparaginyl beta-hydroxylase family.</text>
</comment>
<dbReference type="PANTHER" id="PTHR46332:SF5">
    <property type="entry name" value="ASPARTATE BETA-HYDROXYLASE DOMAIN CONTAINING 2"/>
    <property type="match status" value="1"/>
</dbReference>
<dbReference type="AlphaFoldDB" id="A0A2W5NQQ6"/>
<proteinExistence type="inferred from homology"/>
<name>A0A2W5NQQ6_9SPHN</name>
<evidence type="ECO:0000259" key="4">
    <source>
        <dbReference type="Pfam" id="PF05118"/>
    </source>
</evidence>
<dbReference type="InterPro" id="IPR051821">
    <property type="entry name" value="Asp/Asn_beta-hydroxylase"/>
</dbReference>
<organism evidence="5 6">
    <name type="scientific">Novosphingobium pentaromativorans</name>
    <dbReference type="NCBI Taxonomy" id="205844"/>
    <lineage>
        <taxon>Bacteria</taxon>
        <taxon>Pseudomonadati</taxon>
        <taxon>Pseudomonadota</taxon>
        <taxon>Alphaproteobacteria</taxon>
        <taxon>Sphingomonadales</taxon>
        <taxon>Sphingomonadaceae</taxon>
        <taxon>Novosphingobium</taxon>
    </lineage>
</organism>
<evidence type="ECO:0000256" key="2">
    <source>
        <dbReference type="ARBA" id="ARBA00022964"/>
    </source>
</evidence>
<dbReference type="InterPro" id="IPR007803">
    <property type="entry name" value="Asp/Arg/Pro-Hydrxlase"/>
</dbReference>
<dbReference type="GO" id="GO:0016020">
    <property type="term" value="C:membrane"/>
    <property type="evidence" value="ECO:0007669"/>
    <property type="project" value="TreeGrafter"/>
</dbReference>
<feature type="domain" description="Aspartyl/asparaginy/proline hydroxylase" evidence="4">
    <location>
        <begin position="214"/>
        <end position="378"/>
    </location>
</feature>
<dbReference type="InterPro" id="IPR027443">
    <property type="entry name" value="IPNS-like_sf"/>
</dbReference>
<dbReference type="Proteomes" id="UP000249082">
    <property type="component" value="Unassembled WGS sequence"/>
</dbReference>
<keyword evidence="3" id="KW-0560">Oxidoreductase</keyword>
<dbReference type="PANTHER" id="PTHR46332">
    <property type="entry name" value="ASPARTATE BETA-HYDROXYLASE DOMAIN-CONTAINING PROTEIN 2"/>
    <property type="match status" value="1"/>
</dbReference>
<evidence type="ECO:0000313" key="5">
    <source>
        <dbReference type="EMBL" id="PZQ55851.1"/>
    </source>
</evidence>
<sequence>MNAGISAFVEVDRLAAAGNLPAAAQALEQLLTSGVPVEGGGTDGPAAVAQWLKLAGLRRALRQPHRALEAVHYALILAPLDFMALVMRAGLLERIGDAQAGTAWGEALAQVPDGPLPAPLEAAVAAGRAFHADWLEKRGERLEQVAQAAEGEGAPAPSAEVAADNGWRLARFRDNILRKTRVYHSEPTHFHYPGLVEREFHPRHATPWLAEVEAGFEEIRAEMLALIQSERAELEPYIQYEDRENLAQWRPLNRSRDWSAIHLLRHGAEVSRNAAQAPRTMEILSRLPQPVVPGASPNAMFSLLAPHTAIPPHVGVDNTRLVCHLPLVVPPGCWFRVGAETREWREGEAFAFDDTIEHEAMNPTDVLRVVLIFDVWHPDLAPGERAAVAATIAATGREGGL</sequence>
<evidence type="ECO:0000256" key="3">
    <source>
        <dbReference type="ARBA" id="ARBA00023002"/>
    </source>
</evidence>
<dbReference type="Gene3D" id="2.60.120.330">
    <property type="entry name" value="B-lactam Antibiotic, Isopenicillin N Synthase, Chain"/>
    <property type="match status" value="1"/>
</dbReference>
<protein>
    <submittedName>
        <fullName evidence="5">Aspartyl/asparaginyl beta-hydroxylase domain-containing protein</fullName>
    </submittedName>
</protein>
<evidence type="ECO:0000256" key="1">
    <source>
        <dbReference type="ARBA" id="ARBA00007730"/>
    </source>
</evidence>
<dbReference type="Pfam" id="PF05118">
    <property type="entry name" value="Asp_Arg_Hydrox"/>
    <property type="match status" value="1"/>
</dbReference>
<dbReference type="SUPFAM" id="SSF51197">
    <property type="entry name" value="Clavaminate synthase-like"/>
    <property type="match status" value="1"/>
</dbReference>
<evidence type="ECO:0000313" key="6">
    <source>
        <dbReference type="Proteomes" id="UP000249082"/>
    </source>
</evidence>
<accession>A0A2W5NQQ6</accession>
<gene>
    <name evidence="5" type="ORF">DI555_07500</name>
</gene>
<comment type="caution">
    <text evidence="5">The sequence shown here is derived from an EMBL/GenBank/DDBJ whole genome shotgun (WGS) entry which is preliminary data.</text>
</comment>